<proteinExistence type="predicted"/>
<dbReference type="AlphaFoldDB" id="A0A7T8HM87"/>
<evidence type="ECO:0000313" key="2">
    <source>
        <dbReference type="Proteomes" id="UP000595437"/>
    </source>
</evidence>
<keyword evidence="2" id="KW-1185">Reference proteome</keyword>
<feature type="non-terminal residue" evidence="1">
    <location>
        <position position="51"/>
    </location>
</feature>
<dbReference type="Proteomes" id="UP000595437">
    <property type="component" value="Chromosome 3"/>
</dbReference>
<organism evidence="1 2">
    <name type="scientific">Caligus rogercresseyi</name>
    <name type="common">Sea louse</name>
    <dbReference type="NCBI Taxonomy" id="217165"/>
    <lineage>
        <taxon>Eukaryota</taxon>
        <taxon>Metazoa</taxon>
        <taxon>Ecdysozoa</taxon>
        <taxon>Arthropoda</taxon>
        <taxon>Crustacea</taxon>
        <taxon>Multicrustacea</taxon>
        <taxon>Hexanauplia</taxon>
        <taxon>Copepoda</taxon>
        <taxon>Siphonostomatoida</taxon>
        <taxon>Caligidae</taxon>
        <taxon>Caligus</taxon>
    </lineage>
</organism>
<gene>
    <name evidence="1" type="ORF">FKW44_004707</name>
</gene>
<name>A0A7T8HM87_CALRO</name>
<protein>
    <submittedName>
        <fullName evidence="1">Uncharacterized protein</fullName>
    </submittedName>
</protein>
<evidence type="ECO:0000313" key="1">
    <source>
        <dbReference type="EMBL" id="QQP52529.1"/>
    </source>
</evidence>
<sequence>MTLLDLPKDWEQRILDSLSKISDERKFTAQFQISADLLKFYRPCNPPPFHN</sequence>
<reference evidence="2" key="1">
    <citation type="submission" date="2021-01" db="EMBL/GenBank/DDBJ databases">
        <title>Caligus Genome Assembly.</title>
        <authorList>
            <person name="Gallardo-Escarate C."/>
        </authorList>
    </citation>
    <scope>NUCLEOTIDE SEQUENCE [LARGE SCALE GENOMIC DNA]</scope>
</reference>
<dbReference type="EMBL" id="CP045892">
    <property type="protein sequence ID" value="QQP52529.1"/>
    <property type="molecule type" value="Genomic_DNA"/>
</dbReference>
<accession>A0A7T8HM87</accession>